<evidence type="ECO:0000256" key="4">
    <source>
        <dbReference type="ARBA" id="ARBA00022679"/>
    </source>
</evidence>
<evidence type="ECO:0000256" key="7">
    <source>
        <dbReference type="ARBA" id="ARBA00023136"/>
    </source>
</evidence>
<dbReference type="EMBL" id="CAXKWB010026549">
    <property type="protein sequence ID" value="CAL4130391.1"/>
    <property type="molecule type" value="Genomic_DNA"/>
</dbReference>
<dbReference type="Proteomes" id="UP001497623">
    <property type="component" value="Unassembled WGS sequence"/>
</dbReference>
<dbReference type="AlphaFoldDB" id="A0AAV2RMZ4"/>
<dbReference type="InterPro" id="IPR008166">
    <property type="entry name" value="Glyco_transf_92"/>
</dbReference>
<dbReference type="Pfam" id="PF01697">
    <property type="entry name" value="Glyco_transf_92"/>
    <property type="match status" value="1"/>
</dbReference>
<keyword evidence="5" id="KW-0812">Transmembrane</keyword>
<dbReference type="GO" id="GO:0016020">
    <property type="term" value="C:membrane"/>
    <property type="evidence" value="ECO:0007669"/>
    <property type="project" value="UniProtKB-SubCell"/>
</dbReference>
<proteinExistence type="inferred from homology"/>
<gene>
    <name evidence="9" type="ORF">MNOR_LOCUS26498</name>
</gene>
<evidence type="ECO:0000256" key="3">
    <source>
        <dbReference type="ARBA" id="ARBA00022676"/>
    </source>
</evidence>
<dbReference type="GO" id="GO:0005737">
    <property type="term" value="C:cytoplasm"/>
    <property type="evidence" value="ECO:0007669"/>
    <property type="project" value="TreeGrafter"/>
</dbReference>
<dbReference type="GO" id="GO:0016757">
    <property type="term" value="F:glycosyltransferase activity"/>
    <property type="evidence" value="ECO:0007669"/>
    <property type="project" value="UniProtKB-UniRule"/>
</dbReference>
<evidence type="ECO:0000256" key="5">
    <source>
        <dbReference type="ARBA" id="ARBA00022692"/>
    </source>
</evidence>
<comment type="caution">
    <text evidence="9">The sequence shown here is derived from an EMBL/GenBank/DDBJ whole genome shotgun (WGS) entry which is preliminary data.</text>
</comment>
<keyword evidence="4 8" id="KW-0808">Transferase</keyword>
<evidence type="ECO:0000256" key="1">
    <source>
        <dbReference type="ARBA" id="ARBA00004167"/>
    </source>
</evidence>
<evidence type="ECO:0000256" key="6">
    <source>
        <dbReference type="ARBA" id="ARBA00022989"/>
    </source>
</evidence>
<keyword evidence="10" id="KW-1185">Reference proteome</keyword>
<organism evidence="9 10">
    <name type="scientific">Meganyctiphanes norvegica</name>
    <name type="common">Northern krill</name>
    <name type="synonym">Thysanopoda norvegica</name>
    <dbReference type="NCBI Taxonomy" id="48144"/>
    <lineage>
        <taxon>Eukaryota</taxon>
        <taxon>Metazoa</taxon>
        <taxon>Ecdysozoa</taxon>
        <taxon>Arthropoda</taxon>
        <taxon>Crustacea</taxon>
        <taxon>Multicrustacea</taxon>
        <taxon>Malacostraca</taxon>
        <taxon>Eumalacostraca</taxon>
        <taxon>Eucarida</taxon>
        <taxon>Euphausiacea</taxon>
        <taxon>Euphausiidae</taxon>
        <taxon>Meganyctiphanes</taxon>
    </lineage>
</organism>
<reference evidence="9 10" key="1">
    <citation type="submission" date="2024-05" db="EMBL/GenBank/DDBJ databases">
        <authorList>
            <person name="Wallberg A."/>
        </authorList>
    </citation>
    <scope>NUCLEOTIDE SEQUENCE [LARGE SCALE GENOMIC DNA]</scope>
</reference>
<evidence type="ECO:0000313" key="10">
    <source>
        <dbReference type="Proteomes" id="UP001497623"/>
    </source>
</evidence>
<dbReference type="PANTHER" id="PTHR21461">
    <property type="entry name" value="GLYCOSYLTRANSFERASE FAMILY 92 PROTEIN"/>
    <property type="match status" value="1"/>
</dbReference>
<evidence type="ECO:0000256" key="2">
    <source>
        <dbReference type="ARBA" id="ARBA00007647"/>
    </source>
</evidence>
<evidence type="ECO:0000256" key="8">
    <source>
        <dbReference type="RuleBase" id="RU366017"/>
    </source>
</evidence>
<comment type="subcellular location">
    <subcellularLocation>
        <location evidence="1">Membrane</location>
        <topology evidence="1">Single-pass membrane protein</topology>
    </subcellularLocation>
</comment>
<accession>A0AAV2RMZ4</accession>
<comment type="similarity">
    <text evidence="2 8">Belongs to the glycosyltransferase 92 family.</text>
</comment>
<dbReference type="PANTHER" id="PTHR21461:SF83">
    <property type="entry name" value="GLYCOSYLTRANSFERASE FAMILY 92 PROTEIN"/>
    <property type="match status" value="1"/>
</dbReference>
<feature type="non-terminal residue" evidence="9">
    <location>
        <position position="1"/>
    </location>
</feature>
<evidence type="ECO:0000313" key="9">
    <source>
        <dbReference type="EMBL" id="CAL4130391.1"/>
    </source>
</evidence>
<sequence length="494" mass="57534">RVNDINWTKMSKMFIKKKFNSYNSYYPEIKVTTAATTTSTATATTSTTTTTTTIVTNASYPYEIIDSNCTHALNVKELLYSNIYWQKMVRANRKPVYLYSSYYDNRTFLNNNPVVRIITFFYKPSTPVNFYCYLWFENDDYATISKITLVSRASVRQFGIHENPYIITCPIPRKVMHKIPISVSLSIKQCGFITNLLPVVNNQPEKNIKKDFAVCIKALDYVDVDMSFYMVEWLELLFLMGVDKVFAYEYTVHSNISKVLKHYVDIGRLSVTPITLPGNASNDPILRHQYLDEKVWMGGKFVYINQILHEKIPMNDCFYRNINLYKYVAIMDLDEIIIARKVQTWKEMMNIVTVNGLVSRSSYRFKRTIVLDSMRQLHGWSENVPKYMYMSQNIYRSPVYEKDPKSIYNTERIISLGTHAARACLHTQGGNITKCNDKVVKPGVAHVLHYRGGCKKGKEKFCIIERSIKDEVIWRYREQLIKQTSHTLKKLGFL</sequence>
<protein>
    <recommendedName>
        <fullName evidence="8">Glycosyltransferase family 92 protein</fullName>
        <ecNumber evidence="8">2.4.1.-</ecNumber>
    </recommendedName>
</protein>
<name>A0AAV2RMZ4_MEGNR</name>
<keyword evidence="6" id="KW-1133">Transmembrane helix</keyword>
<keyword evidence="3 8" id="KW-0328">Glycosyltransferase</keyword>
<keyword evidence="7" id="KW-0472">Membrane</keyword>
<dbReference type="EC" id="2.4.1.-" evidence="8"/>